<comment type="caution">
    <text evidence="2">The sequence shown here is derived from an EMBL/GenBank/DDBJ whole genome shotgun (WGS) entry which is preliminary data.</text>
</comment>
<keyword evidence="1" id="KW-0472">Membrane</keyword>
<name>A0A2W5H7N0_9BACT</name>
<keyword evidence="1" id="KW-1133">Transmembrane helix</keyword>
<gene>
    <name evidence="2" type="ORF">DI586_10450</name>
</gene>
<dbReference type="EMBL" id="QFOT01000157">
    <property type="protein sequence ID" value="PZP53986.1"/>
    <property type="molecule type" value="Genomic_DNA"/>
</dbReference>
<protein>
    <submittedName>
        <fullName evidence="2">Uncharacterized protein</fullName>
    </submittedName>
</protein>
<reference evidence="2 3" key="1">
    <citation type="submission" date="2017-08" db="EMBL/GenBank/DDBJ databases">
        <title>Infants hospitalized years apart are colonized by the same room-sourced microbial strains.</title>
        <authorList>
            <person name="Brooks B."/>
            <person name="Olm M.R."/>
            <person name="Firek B.A."/>
            <person name="Baker R."/>
            <person name="Thomas B.C."/>
            <person name="Morowitz M.J."/>
            <person name="Banfield J.F."/>
        </authorList>
    </citation>
    <scope>NUCLEOTIDE SEQUENCE [LARGE SCALE GENOMIC DNA]</scope>
    <source>
        <strain evidence="2">S2_006_000_R2_64</strain>
    </source>
</reference>
<proteinExistence type="predicted"/>
<accession>A0A2W5H7N0</accession>
<evidence type="ECO:0000313" key="3">
    <source>
        <dbReference type="Proteomes" id="UP000249739"/>
    </source>
</evidence>
<evidence type="ECO:0000256" key="1">
    <source>
        <dbReference type="SAM" id="Phobius"/>
    </source>
</evidence>
<dbReference type="AlphaFoldDB" id="A0A2W5H7N0"/>
<organism evidence="2 3">
    <name type="scientific">Micavibrio aeruginosavorus</name>
    <dbReference type="NCBI Taxonomy" id="349221"/>
    <lineage>
        <taxon>Bacteria</taxon>
        <taxon>Pseudomonadati</taxon>
        <taxon>Bdellovibrionota</taxon>
        <taxon>Bdellovibrionia</taxon>
        <taxon>Bdellovibrionales</taxon>
        <taxon>Pseudobdellovibrionaceae</taxon>
        <taxon>Micavibrio</taxon>
    </lineage>
</organism>
<evidence type="ECO:0000313" key="2">
    <source>
        <dbReference type="EMBL" id="PZP53986.1"/>
    </source>
</evidence>
<keyword evidence="1" id="KW-0812">Transmembrane</keyword>
<feature type="transmembrane region" description="Helical" evidence="1">
    <location>
        <begin position="38"/>
        <end position="58"/>
    </location>
</feature>
<dbReference type="Proteomes" id="UP000249739">
    <property type="component" value="Unassembled WGS sequence"/>
</dbReference>
<sequence>MASKTFDIRRYGKYLSGQSADDMNRFLEKLPQNAGNTVLIAAGIAWAAVAALGLFSMLQTQQLTKLRGELQSSESLKPIVPTLTMTPAAAEEVTSFAEKAKTMYPGLTVTANGNILTIQSKDTSAYAQLREIMGHVVSGGAGWKVGVNSFCVGRECSSNAIDASLRIEKVNIAAPVVEAPAESSGADEASESES</sequence>